<dbReference type="EMBL" id="BA000004">
    <property type="protein sequence ID" value="BAB05011.1"/>
    <property type="molecule type" value="Genomic_DNA"/>
</dbReference>
<accession>Q9KDC1</accession>
<dbReference type="KEGG" id="bha:BH1292"/>
<organism evidence="1 2">
    <name type="scientific">Halalkalibacterium halodurans (strain ATCC BAA-125 / DSM 18197 / FERM 7344 / JCM 9153 / C-125)</name>
    <name type="common">Bacillus halodurans</name>
    <dbReference type="NCBI Taxonomy" id="272558"/>
    <lineage>
        <taxon>Bacteria</taxon>
        <taxon>Bacillati</taxon>
        <taxon>Bacillota</taxon>
        <taxon>Bacilli</taxon>
        <taxon>Bacillales</taxon>
        <taxon>Bacillaceae</taxon>
        <taxon>Halalkalibacterium (ex Joshi et al. 2022)</taxon>
    </lineage>
</organism>
<dbReference type="STRING" id="272558.gene:10727186"/>
<name>Q9KDC1_HALH5</name>
<dbReference type="Proteomes" id="UP000001258">
    <property type="component" value="Chromosome"/>
</dbReference>
<proteinExistence type="predicted"/>
<keyword evidence="2" id="KW-1185">Reference proteome</keyword>
<protein>
    <submittedName>
        <fullName evidence="1">BH1292 protein</fullName>
    </submittedName>
</protein>
<sequence>MKANDLYKNEFISNGAEWNDFIAQEAKYQSFIQASNHVN</sequence>
<reference evidence="1 2" key="1">
    <citation type="journal article" date="2000" name="Nucleic Acids Res.">
        <title>Complete genome sequence of the alkaliphilic bacterium Bacillus halodurans and genomic sequence comparison with Bacillus subtilis.</title>
        <authorList>
            <person name="Takami H."/>
            <person name="Nakasone K."/>
            <person name="Takaki Y."/>
            <person name="Maeno G."/>
            <person name="Sasaki R."/>
            <person name="Masui N."/>
            <person name="Fuji F."/>
            <person name="Hirama C."/>
            <person name="Nakamura Y."/>
            <person name="Ogasawara N."/>
            <person name="Kuhara S."/>
            <person name="Horikoshi K."/>
        </authorList>
    </citation>
    <scope>NUCLEOTIDE SEQUENCE [LARGE SCALE GENOMIC DNA]</scope>
    <source>
        <strain evidence="2">ATCC BAA-125 / DSM 18197 / FERM 7344 / JCM 9153 / C-125</strain>
    </source>
</reference>
<dbReference type="PIR" id="D83811">
    <property type="entry name" value="D83811"/>
</dbReference>
<dbReference type="AlphaFoldDB" id="Q9KDC1"/>
<gene>
    <name evidence="1" type="ordered locus">BH1292</name>
</gene>
<evidence type="ECO:0000313" key="1">
    <source>
        <dbReference type="EMBL" id="BAB05011.1"/>
    </source>
</evidence>
<dbReference type="HOGENOM" id="CLU_3304751_0_0_9"/>
<evidence type="ECO:0000313" key="2">
    <source>
        <dbReference type="Proteomes" id="UP000001258"/>
    </source>
</evidence>